<gene>
    <name evidence="2" type="ORF">SAMN05216252_106261</name>
</gene>
<dbReference type="RefSeq" id="WP_089224234.1">
    <property type="nucleotide sequence ID" value="NZ_FZOF01000006.1"/>
</dbReference>
<evidence type="ECO:0000256" key="1">
    <source>
        <dbReference type="SAM" id="MobiDB-lite"/>
    </source>
</evidence>
<dbReference type="Proteomes" id="UP000198280">
    <property type="component" value="Unassembled WGS sequence"/>
</dbReference>
<reference evidence="2 3" key="1">
    <citation type="submission" date="2017-06" db="EMBL/GenBank/DDBJ databases">
        <authorList>
            <person name="Kim H.J."/>
            <person name="Triplett B.A."/>
        </authorList>
    </citation>
    <scope>NUCLEOTIDE SEQUENCE [LARGE SCALE GENOMIC DNA]</scope>
    <source>
        <strain evidence="2 3">CGMCC 4.1858</strain>
    </source>
</reference>
<dbReference type="AlphaFoldDB" id="A0A239F0Y1"/>
<protein>
    <submittedName>
        <fullName evidence="2">Uncharacterized protein</fullName>
    </submittedName>
</protein>
<evidence type="ECO:0000313" key="3">
    <source>
        <dbReference type="Proteomes" id="UP000198280"/>
    </source>
</evidence>
<evidence type="ECO:0000313" key="2">
    <source>
        <dbReference type="EMBL" id="SNS50670.1"/>
    </source>
</evidence>
<feature type="compositionally biased region" description="Basic residues" evidence="1">
    <location>
        <begin position="72"/>
        <end position="87"/>
    </location>
</feature>
<accession>A0A239F0Y1</accession>
<name>A0A239F0Y1_9ACTN</name>
<sequence length="107" mass="11687">MDVTITVRVCDICERRDRPAVRYTLQPENGEARTRDLCAVDVAPVEALFGPLNPEGTEEDAPLRAVVASKPPAKKAAAKTGARRTRRTPITTMEEIEARKVAQASQS</sequence>
<keyword evidence="3" id="KW-1185">Reference proteome</keyword>
<proteinExistence type="predicted"/>
<organism evidence="2 3">
    <name type="scientific">Actinacidiphila glaucinigra</name>
    <dbReference type="NCBI Taxonomy" id="235986"/>
    <lineage>
        <taxon>Bacteria</taxon>
        <taxon>Bacillati</taxon>
        <taxon>Actinomycetota</taxon>
        <taxon>Actinomycetes</taxon>
        <taxon>Kitasatosporales</taxon>
        <taxon>Streptomycetaceae</taxon>
        <taxon>Actinacidiphila</taxon>
    </lineage>
</organism>
<dbReference type="EMBL" id="FZOF01000006">
    <property type="protein sequence ID" value="SNS50670.1"/>
    <property type="molecule type" value="Genomic_DNA"/>
</dbReference>
<feature type="region of interest" description="Disordered" evidence="1">
    <location>
        <begin position="69"/>
        <end position="107"/>
    </location>
</feature>